<evidence type="ECO:0000313" key="4">
    <source>
        <dbReference type="EMBL" id="WIV55682.1"/>
    </source>
</evidence>
<organism evidence="4 5">
    <name type="scientific">Amycolatopsis nalaikhensis</name>
    <dbReference type="NCBI Taxonomy" id="715472"/>
    <lineage>
        <taxon>Bacteria</taxon>
        <taxon>Bacillati</taxon>
        <taxon>Actinomycetota</taxon>
        <taxon>Actinomycetes</taxon>
        <taxon>Pseudonocardiales</taxon>
        <taxon>Pseudonocardiaceae</taxon>
        <taxon>Amycolatopsis</taxon>
    </lineage>
</organism>
<dbReference type="Pfam" id="PF07687">
    <property type="entry name" value="M20_dimer"/>
    <property type="match status" value="1"/>
</dbReference>
<dbReference type="InterPro" id="IPR036264">
    <property type="entry name" value="Bact_exopeptidase_dim_dom"/>
</dbReference>
<dbReference type="InterPro" id="IPR050072">
    <property type="entry name" value="Peptidase_M20A"/>
</dbReference>
<name>A0ABY8XJA7_9PSEU</name>
<dbReference type="PANTHER" id="PTHR43808:SF9">
    <property type="entry name" value="BLL0789 PROTEIN"/>
    <property type="match status" value="1"/>
</dbReference>
<gene>
    <name evidence="4" type="ORF">QP939_43875</name>
</gene>
<proteinExistence type="predicted"/>
<evidence type="ECO:0000256" key="1">
    <source>
        <dbReference type="ARBA" id="ARBA00022723"/>
    </source>
</evidence>
<evidence type="ECO:0000313" key="5">
    <source>
        <dbReference type="Proteomes" id="UP001227101"/>
    </source>
</evidence>
<keyword evidence="5" id="KW-1185">Reference proteome</keyword>
<keyword evidence="1" id="KW-0479">Metal-binding</keyword>
<dbReference type="Gene3D" id="3.40.630.10">
    <property type="entry name" value="Zn peptidases"/>
    <property type="match status" value="1"/>
</dbReference>
<dbReference type="PANTHER" id="PTHR43808">
    <property type="entry name" value="ACETYLORNITHINE DEACETYLASE"/>
    <property type="match status" value="1"/>
</dbReference>
<feature type="domain" description="Peptidase M20 dimerisation" evidence="3">
    <location>
        <begin position="181"/>
        <end position="275"/>
    </location>
</feature>
<protein>
    <submittedName>
        <fullName evidence="4">M20 family metallopeptidase</fullName>
    </submittedName>
</protein>
<dbReference type="Gene3D" id="3.30.70.360">
    <property type="match status" value="1"/>
</dbReference>
<dbReference type="InterPro" id="IPR017150">
    <property type="entry name" value="Pept_M20_glutamate_carboxypep"/>
</dbReference>
<dbReference type="Proteomes" id="UP001227101">
    <property type="component" value="Chromosome"/>
</dbReference>
<evidence type="ECO:0000259" key="3">
    <source>
        <dbReference type="Pfam" id="PF07687"/>
    </source>
</evidence>
<dbReference type="EMBL" id="CP127173">
    <property type="protein sequence ID" value="WIV55682.1"/>
    <property type="molecule type" value="Genomic_DNA"/>
</dbReference>
<reference evidence="4 5" key="1">
    <citation type="submission" date="2023-06" db="EMBL/GenBank/DDBJ databases">
        <authorList>
            <person name="Oyuntsetseg B."/>
            <person name="Kim S.B."/>
        </authorList>
    </citation>
    <scope>NUCLEOTIDE SEQUENCE [LARGE SCALE GENOMIC DNA]</scope>
    <source>
        <strain evidence="4 5">2-2</strain>
    </source>
</reference>
<dbReference type="InterPro" id="IPR002933">
    <property type="entry name" value="Peptidase_M20"/>
</dbReference>
<dbReference type="Pfam" id="PF01546">
    <property type="entry name" value="Peptidase_M20"/>
    <property type="match status" value="1"/>
</dbReference>
<dbReference type="InterPro" id="IPR011650">
    <property type="entry name" value="Peptidase_M20_dimer"/>
</dbReference>
<dbReference type="SUPFAM" id="SSF53187">
    <property type="entry name" value="Zn-dependent exopeptidases"/>
    <property type="match status" value="1"/>
</dbReference>
<evidence type="ECO:0000256" key="2">
    <source>
        <dbReference type="ARBA" id="ARBA00022801"/>
    </source>
</evidence>
<dbReference type="CDD" id="cd03885">
    <property type="entry name" value="M20_CPDG2"/>
    <property type="match status" value="1"/>
</dbReference>
<keyword evidence="2" id="KW-0378">Hydrolase</keyword>
<sequence length="384" mass="39552">MIAALHEWVRAHRDDLLADLAAYVGIETPSDDKAALTRGLSWVDGWVRERLGAPVSVRDVDGGRHGDIKVYDFPGTGDPVLLLCHYDTVWPLGTLAAWPFTVDGDRATGPGIFDMKSGLVHAVWALRALDAAGLPRPAVRLVLNGDEEIGSPASRPVIEEAAEGTCATLVFEAAADGAVKTARKGVGLFQVHTTGVEAHAGLDPAKGASAIDELARAILALHGLSDPDAGTTVNVGVISGGTRQNVIAGAASGEIDVRVSSAAEAARIDAGLAALTAHDPRATVTVTGGWNRPVMERSAGIAGLYELARAEAAELGVTLRECSVGGASDGNFVAALGHPVLDGFGAVGDGAHARHEHISVSGMLERTALAAAVLHRLGSSRSWG</sequence>
<dbReference type="RefSeq" id="WP_285452743.1">
    <property type="nucleotide sequence ID" value="NZ_CP127173.1"/>
</dbReference>
<accession>A0ABY8XJA7</accession>
<dbReference type="PIRSF" id="PIRSF037238">
    <property type="entry name" value="Carboxypeptidase_G2"/>
    <property type="match status" value="1"/>
</dbReference>
<dbReference type="SUPFAM" id="SSF55031">
    <property type="entry name" value="Bacterial exopeptidase dimerisation domain"/>
    <property type="match status" value="1"/>
</dbReference>